<name>A0AB73H355_9XANT</name>
<proteinExistence type="predicted"/>
<gene>
    <name evidence="1" type="ORF">FHR65_003939</name>
</gene>
<protein>
    <submittedName>
        <fullName evidence="1">Uncharacterized protein</fullName>
    </submittedName>
</protein>
<evidence type="ECO:0000313" key="1">
    <source>
        <dbReference type="EMBL" id="MBB5672341.1"/>
    </source>
</evidence>
<accession>A0AB73H355</accession>
<dbReference type="Proteomes" id="UP000528595">
    <property type="component" value="Unassembled WGS sequence"/>
</dbReference>
<comment type="caution">
    <text evidence="1">The sequence shown here is derived from an EMBL/GenBank/DDBJ whole genome shotgun (WGS) entry which is preliminary data.</text>
</comment>
<reference evidence="1" key="1">
    <citation type="submission" date="2020-08" db="EMBL/GenBank/DDBJ databases">
        <title>Studying the diversity of plant-associated saprophytic bacteria and their role in host health and plant-pathogen interactions.</title>
        <authorList>
            <person name="Potnis N."/>
        </authorList>
    </citation>
    <scope>NUCLEOTIDE SEQUENCE</scope>
    <source>
        <strain evidence="1">F21</strain>
    </source>
</reference>
<dbReference type="AlphaFoldDB" id="A0AB73H355"/>
<sequence length="94" mass="10400">MTQPNPIDILSQGELLAARFYAFEHMMQVFLGLLAVSPGLVPAIDNVTDTLKQAPPMYEGSIGEAFKAAAIDQLEYWRQIAADYTAQLAKQTRQ</sequence>
<dbReference type="EMBL" id="JACIIQ010000022">
    <property type="protein sequence ID" value="MBB5672341.1"/>
    <property type="molecule type" value="Genomic_DNA"/>
</dbReference>
<organism evidence="1">
    <name type="scientific">Xanthomonas arboricola</name>
    <dbReference type="NCBI Taxonomy" id="56448"/>
    <lineage>
        <taxon>Bacteria</taxon>
        <taxon>Pseudomonadati</taxon>
        <taxon>Pseudomonadota</taxon>
        <taxon>Gammaproteobacteria</taxon>
        <taxon>Lysobacterales</taxon>
        <taxon>Lysobacteraceae</taxon>
        <taxon>Xanthomonas</taxon>
    </lineage>
</organism>
<dbReference type="RefSeq" id="WP_184578596.1">
    <property type="nucleotide sequence ID" value="NZ_JACIIQ010000022.1"/>
</dbReference>